<organism evidence="6 7">
    <name type="scientific">Halioxenophilus aromaticivorans</name>
    <dbReference type="NCBI Taxonomy" id="1306992"/>
    <lineage>
        <taxon>Bacteria</taxon>
        <taxon>Pseudomonadati</taxon>
        <taxon>Pseudomonadota</taxon>
        <taxon>Gammaproteobacteria</taxon>
        <taxon>Alteromonadales</taxon>
        <taxon>Alteromonadaceae</taxon>
        <taxon>Halioxenophilus</taxon>
    </lineage>
</organism>
<dbReference type="PANTHER" id="PTHR45138:SF9">
    <property type="entry name" value="DIGUANYLATE CYCLASE DGCM-RELATED"/>
    <property type="match status" value="1"/>
</dbReference>
<dbReference type="Gene3D" id="1.25.40.10">
    <property type="entry name" value="Tetratricopeptide repeat domain"/>
    <property type="match status" value="2"/>
</dbReference>
<evidence type="ECO:0000256" key="3">
    <source>
        <dbReference type="ARBA" id="ARBA00034247"/>
    </source>
</evidence>
<dbReference type="InterPro" id="IPR000160">
    <property type="entry name" value="GGDEF_dom"/>
</dbReference>
<dbReference type="GO" id="GO:0052621">
    <property type="term" value="F:diguanylate cyclase activity"/>
    <property type="evidence" value="ECO:0007669"/>
    <property type="project" value="UniProtKB-EC"/>
</dbReference>
<dbReference type="GO" id="GO:1902201">
    <property type="term" value="P:negative regulation of bacterial-type flagellum-dependent cell motility"/>
    <property type="evidence" value="ECO:0007669"/>
    <property type="project" value="TreeGrafter"/>
</dbReference>
<evidence type="ECO:0000256" key="1">
    <source>
        <dbReference type="ARBA" id="ARBA00001946"/>
    </source>
</evidence>
<evidence type="ECO:0000256" key="4">
    <source>
        <dbReference type="SAM" id="Phobius"/>
    </source>
</evidence>
<dbReference type="PANTHER" id="PTHR45138">
    <property type="entry name" value="REGULATORY COMPONENTS OF SENSORY TRANSDUCTION SYSTEM"/>
    <property type="match status" value="1"/>
</dbReference>
<dbReference type="SMART" id="SM00267">
    <property type="entry name" value="GGDEF"/>
    <property type="match status" value="1"/>
</dbReference>
<dbReference type="EC" id="2.7.7.65" evidence="2"/>
<comment type="caution">
    <text evidence="6">The sequence shown here is derived from an EMBL/GenBank/DDBJ whole genome shotgun (WGS) entry which is preliminary data.</text>
</comment>
<dbReference type="InterPro" id="IPR043128">
    <property type="entry name" value="Rev_trsase/Diguanyl_cyclase"/>
</dbReference>
<dbReference type="Proteomes" id="UP001409585">
    <property type="component" value="Unassembled WGS sequence"/>
</dbReference>
<dbReference type="CDD" id="cd01949">
    <property type="entry name" value="GGDEF"/>
    <property type="match status" value="1"/>
</dbReference>
<dbReference type="Pfam" id="PF00990">
    <property type="entry name" value="GGDEF"/>
    <property type="match status" value="1"/>
</dbReference>
<protein>
    <recommendedName>
        <fullName evidence="2">diguanylate cyclase</fullName>
        <ecNumber evidence="2">2.7.7.65</ecNumber>
    </recommendedName>
</protein>
<dbReference type="InterPro" id="IPR050469">
    <property type="entry name" value="Diguanylate_Cyclase"/>
</dbReference>
<feature type="transmembrane region" description="Helical" evidence="4">
    <location>
        <begin position="449"/>
        <end position="470"/>
    </location>
</feature>
<dbReference type="SMART" id="SM00028">
    <property type="entry name" value="TPR"/>
    <property type="match status" value="4"/>
</dbReference>
<dbReference type="SUPFAM" id="SSF48452">
    <property type="entry name" value="TPR-like"/>
    <property type="match status" value="2"/>
</dbReference>
<evidence type="ECO:0000259" key="5">
    <source>
        <dbReference type="PROSITE" id="PS50887"/>
    </source>
</evidence>
<dbReference type="GO" id="GO:0043709">
    <property type="term" value="P:cell adhesion involved in single-species biofilm formation"/>
    <property type="evidence" value="ECO:0007669"/>
    <property type="project" value="TreeGrafter"/>
</dbReference>
<dbReference type="SUPFAM" id="SSF55073">
    <property type="entry name" value="Nucleotide cyclase"/>
    <property type="match status" value="1"/>
</dbReference>
<keyword evidence="7" id="KW-1185">Reference proteome</keyword>
<evidence type="ECO:0000313" key="6">
    <source>
        <dbReference type="EMBL" id="GAA4930633.1"/>
    </source>
</evidence>
<dbReference type="AlphaFoldDB" id="A0AAV3TWU7"/>
<dbReference type="Gene3D" id="3.30.70.270">
    <property type="match status" value="1"/>
</dbReference>
<dbReference type="FunFam" id="3.30.70.270:FF:000001">
    <property type="entry name" value="Diguanylate cyclase domain protein"/>
    <property type="match status" value="1"/>
</dbReference>
<accession>A0AAV3TWU7</accession>
<feature type="domain" description="GGDEF" evidence="5">
    <location>
        <begin position="513"/>
        <end position="645"/>
    </location>
</feature>
<name>A0AAV3TWU7_9ALTE</name>
<dbReference type="GO" id="GO:0005886">
    <property type="term" value="C:plasma membrane"/>
    <property type="evidence" value="ECO:0007669"/>
    <property type="project" value="TreeGrafter"/>
</dbReference>
<dbReference type="NCBIfam" id="TIGR00254">
    <property type="entry name" value="GGDEF"/>
    <property type="match status" value="1"/>
</dbReference>
<keyword evidence="4" id="KW-0472">Membrane</keyword>
<dbReference type="RefSeq" id="WP_345416035.1">
    <property type="nucleotide sequence ID" value="NZ_AP031496.1"/>
</dbReference>
<reference evidence="7" key="1">
    <citation type="journal article" date="2019" name="Int. J. Syst. Evol. Microbiol.">
        <title>The Global Catalogue of Microorganisms (GCM) 10K type strain sequencing project: providing services to taxonomists for standard genome sequencing and annotation.</title>
        <authorList>
            <consortium name="The Broad Institute Genomics Platform"/>
            <consortium name="The Broad Institute Genome Sequencing Center for Infectious Disease"/>
            <person name="Wu L."/>
            <person name="Ma J."/>
        </authorList>
    </citation>
    <scope>NUCLEOTIDE SEQUENCE [LARGE SCALE GENOMIC DNA]</scope>
    <source>
        <strain evidence="7">JCM 19134</strain>
    </source>
</reference>
<keyword evidence="4" id="KW-0812">Transmembrane</keyword>
<comment type="catalytic activity">
    <reaction evidence="3">
        <text>2 GTP = 3',3'-c-di-GMP + 2 diphosphate</text>
        <dbReference type="Rhea" id="RHEA:24898"/>
        <dbReference type="ChEBI" id="CHEBI:33019"/>
        <dbReference type="ChEBI" id="CHEBI:37565"/>
        <dbReference type="ChEBI" id="CHEBI:58805"/>
        <dbReference type="EC" id="2.7.7.65"/>
    </reaction>
</comment>
<proteinExistence type="predicted"/>
<dbReference type="PROSITE" id="PS50887">
    <property type="entry name" value="GGDEF"/>
    <property type="match status" value="1"/>
</dbReference>
<keyword evidence="4" id="KW-1133">Transmembrane helix</keyword>
<sequence>MELNGAVANFDLPKLNKGMLRINTELGAQLCLAILIVLAAASVPAGAAKGYITQLAAPFDCLHGVDQQPSAVLDNMQAMSEDGLTDTQLAQKYYCTSAALYMLTYPTRAAEEVNTALSYLSPESQPWLYHKTQLLHAEIATIAGESIRASELTNPVLTWAITAKDDEMKMYALRARGVAKTQLGDYLGALKDLNQAYSLASEVNSGARAAVGSALALVYEYREEYELAIPYFQQSVNYYRGNKNQLSLNVDLYGLGYAYSRLGQFSLGRETLQESLHIAQSINDDQGVAYAKKELGYINIEMGNYAVAKKLLAESEKLAKESDNPFLTMIVHLYQGDLFLALGDVDAATQANAQAESLINMSEMPVDYLLVQQQKAALSAAKGYYRDAYDVIRKVLEEKLSIMRKHSAEQLLQIRAQYELETKENENQLLLGINNIAEAELKTQRSRNVLLLLLLATVGIICVLLAYIIIRNQEVQRKLQQMANLDGLTGVPNRRRTMELIENQLGLARRHNYPLAVAIIDLDDFKAVNDNFGHPTGDKVLEAFGLVLTQNMRATDIIGRIGGEEFIVALPHTNTKTAFNVLEQLRMKTHKVPDLIDDYRFSVSFSCGLCNATHFKALSDLMATADSALYSAKQSGKDRIVVVDDCQTKNKNGSVVKELAEH</sequence>
<dbReference type="EMBL" id="BAABLX010000003">
    <property type="protein sequence ID" value="GAA4930633.1"/>
    <property type="molecule type" value="Genomic_DNA"/>
</dbReference>
<dbReference type="InterPro" id="IPR019734">
    <property type="entry name" value="TPR_rpt"/>
</dbReference>
<evidence type="ECO:0000313" key="7">
    <source>
        <dbReference type="Proteomes" id="UP001409585"/>
    </source>
</evidence>
<dbReference type="InterPro" id="IPR029787">
    <property type="entry name" value="Nucleotide_cyclase"/>
</dbReference>
<evidence type="ECO:0000256" key="2">
    <source>
        <dbReference type="ARBA" id="ARBA00012528"/>
    </source>
</evidence>
<comment type="cofactor">
    <cofactor evidence="1">
        <name>Mg(2+)</name>
        <dbReference type="ChEBI" id="CHEBI:18420"/>
    </cofactor>
</comment>
<dbReference type="InterPro" id="IPR011990">
    <property type="entry name" value="TPR-like_helical_dom_sf"/>
</dbReference>
<gene>
    <name evidence="6" type="ORF">GCM10025791_03190</name>
</gene>